<dbReference type="Proteomes" id="UP000001058">
    <property type="component" value="Unassembled WGS sequence"/>
</dbReference>
<name>D8TXN4_VOLCA</name>
<proteinExistence type="predicted"/>
<dbReference type="GO" id="GO:0005783">
    <property type="term" value="C:endoplasmic reticulum"/>
    <property type="evidence" value="ECO:0007669"/>
    <property type="project" value="TreeGrafter"/>
</dbReference>
<organism evidence="2">
    <name type="scientific">Volvox carteri f. nagariensis</name>
    <dbReference type="NCBI Taxonomy" id="3068"/>
    <lineage>
        <taxon>Eukaryota</taxon>
        <taxon>Viridiplantae</taxon>
        <taxon>Chlorophyta</taxon>
        <taxon>core chlorophytes</taxon>
        <taxon>Chlorophyceae</taxon>
        <taxon>CS clade</taxon>
        <taxon>Chlamydomonadales</taxon>
        <taxon>Volvocaceae</taxon>
        <taxon>Volvox</taxon>
    </lineage>
</organism>
<evidence type="ECO:0000313" key="1">
    <source>
        <dbReference type="EMBL" id="EFJ47755.1"/>
    </source>
</evidence>
<dbReference type="GO" id="GO:0016020">
    <property type="term" value="C:membrane"/>
    <property type="evidence" value="ECO:0007669"/>
    <property type="project" value="TreeGrafter"/>
</dbReference>
<dbReference type="GO" id="GO:0046513">
    <property type="term" value="P:ceramide biosynthetic process"/>
    <property type="evidence" value="ECO:0007669"/>
    <property type="project" value="TreeGrafter"/>
</dbReference>
<dbReference type="GO" id="GO:0071944">
    <property type="term" value="C:cell periphery"/>
    <property type="evidence" value="ECO:0007669"/>
    <property type="project" value="TreeGrafter"/>
</dbReference>
<dbReference type="SUPFAM" id="SSF48403">
    <property type="entry name" value="Ankyrin repeat"/>
    <property type="match status" value="1"/>
</dbReference>
<sequence length="492" mass="52964">MAEISQIDSSNTVGDGATCPSIWLPDIVQCIAGFLTPNDVALTLRQLRWNNPEAFRGYTRPQRIKLLALTAATGSIENLEVALNNIGLNPSYELFEAAAGAGQLHVCKLLRRRNCPWGNALAAAAKAGHRHVCEWTVAEGGPLYMEAVCSAAQAVGTAGKPPPPPLVLSQGQRGAVLAAAACSLTSDWEAKVKWLEQEGYPRTAAACKSAVSIKDKHGALDRLKWLCSRGYPVDACAWDRAMAKGNTAAVRFLVVEKNVRPSEGREESIMCAAYQGRLSVLRYLHESRCSRLYPQMLSKYAANGGQLSVVAWTVDELGVDQGKAPDLLDLAAESGNVELLSWLHERGWTWSRDVWSSAAFSGCEEVLEWLIARGCPLPRNGGPAYLRAVHVNDLAMLRCLRRLGISWGGARTVAGIPKPFSLPGFSSCVSQINQEIPTLQAAAVQSYGEGTRVTRHVTEAKSICCRVAGSKWGLAVGAALQSPATQLLVNHV</sequence>
<dbReference type="EMBL" id="GL378343">
    <property type="protein sequence ID" value="EFJ47755.1"/>
    <property type="molecule type" value="Genomic_DNA"/>
</dbReference>
<dbReference type="GeneID" id="9615302"/>
<dbReference type="Gene3D" id="1.25.40.20">
    <property type="entry name" value="Ankyrin repeat-containing domain"/>
    <property type="match status" value="1"/>
</dbReference>
<dbReference type="STRING" id="3068.D8TXN4"/>
<dbReference type="eggNOG" id="ENOG502RYI8">
    <property type="taxonomic scope" value="Eukaryota"/>
</dbReference>
<protein>
    <submittedName>
        <fullName evidence="1">Uncharacterized protein</fullName>
    </submittedName>
</protein>
<dbReference type="PANTHER" id="PTHR12393:SF6">
    <property type="entry name" value="SPHINGOMYELIN PHOSPHODIESTERASE 2"/>
    <property type="match status" value="1"/>
</dbReference>
<dbReference type="KEGG" id="vcn:VOLCADRAFT_104992"/>
<dbReference type="RefSeq" id="XP_002951226.1">
    <property type="nucleotide sequence ID" value="XM_002951180.1"/>
</dbReference>
<evidence type="ECO:0000313" key="2">
    <source>
        <dbReference type="Proteomes" id="UP000001058"/>
    </source>
</evidence>
<dbReference type="InParanoid" id="D8TXN4"/>
<keyword evidence="2" id="KW-1185">Reference proteome</keyword>
<dbReference type="AlphaFoldDB" id="D8TXN4"/>
<dbReference type="OrthoDB" id="63514at2759"/>
<dbReference type="GO" id="GO:0004620">
    <property type="term" value="F:phospholipase activity"/>
    <property type="evidence" value="ECO:0007669"/>
    <property type="project" value="TreeGrafter"/>
</dbReference>
<dbReference type="PANTHER" id="PTHR12393">
    <property type="entry name" value="SPHINGOMYELIN PHOSPHODIESTERASE RELATED"/>
    <property type="match status" value="1"/>
</dbReference>
<reference evidence="1 2" key="1">
    <citation type="journal article" date="2010" name="Science">
        <title>Genomic analysis of organismal complexity in the multicellular green alga Volvox carteri.</title>
        <authorList>
            <person name="Prochnik S.E."/>
            <person name="Umen J."/>
            <person name="Nedelcu A.M."/>
            <person name="Hallmann A."/>
            <person name="Miller S.M."/>
            <person name="Nishii I."/>
            <person name="Ferris P."/>
            <person name="Kuo A."/>
            <person name="Mitros T."/>
            <person name="Fritz-Laylin L.K."/>
            <person name="Hellsten U."/>
            <person name="Chapman J."/>
            <person name="Simakov O."/>
            <person name="Rensing S.A."/>
            <person name="Terry A."/>
            <person name="Pangilinan J."/>
            <person name="Kapitonov V."/>
            <person name="Jurka J."/>
            <person name="Salamov A."/>
            <person name="Shapiro H."/>
            <person name="Schmutz J."/>
            <person name="Grimwood J."/>
            <person name="Lindquist E."/>
            <person name="Lucas S."/>
            <person name="Grigoriev I.V."/>
            <person name="Schmitt R."/>
            <person name="Kirk D."/>
            <person name="Rokhsar D.S."/>
        </authorList>
    </citation>
    <scope>NUCLEOTIDE SEQUENCE [LARGE SCALE GENOMIC DNA]</scope>
    <source>
        <strain evidence="2">f. Nagariensis / Eve</strain>
    </source>
</reference>
<dbReference type="InterPro" id="IPR036770">
    <property type="entry name" value="Ankyrin_rpt-contain_sf"/>
</dbReference>
<dbReference type="GO" id="GO:0030149">
    <property type="term" value="P:sphingolipid catabolic process"/>
    <property type="evidence" value="ECO:0007669"/>
    <property type="project" value="TreeGrafter"/>
</dbReference>
<accession>D8TXN4</accession>
<gene>
    <name evidence="1" type="ORF">VOLCADRAFT_104992</name>
</gene>